<proteinExistence type="predicted"/>
<feature type="compositionally biased region" description="Low complexity" evidence="1">
    <location>
        <begin position="175"/>
        <end position="251"/>
    </location>
</feature>
<dbReference type="EMBL" id="JX468324">
    <property type="protein sequence ID" value="AFU61364.1"/>
    <property type="molecule type" value="Genomic_DNA"/>
</dbReference>
<feature type="compositionally biased region" description="Low complexity" evidence="1">
    <location>
        <begin position="376"/>
        <end position="395"/>
    </location>
</feature>
<reference evidence="2" key="1">
    <citation type="journal article" date="2012" name="Proc. Natl. Acad. Sci. U.S.A.">
        <title>Sex, prions, and plasmids in yeast.</title>
        <authorList>
            <person name="Kelly A.C."/>
            <person name="Shewmaker F.P."/>
            <person name="Kryndushkin D."/>
            <person name="Wickner R.B."/>
        </authorList>
    </citation>
    <scope>NUCLEOTIDE SEQUENCE</scope>
    <source>
        <strain evidence="2">CBS 7957</strain>
        <strain evidence="3">WLP500</strain>
    </source>
</reference>
<dbReference type="AlphaFoldDB" id="K4HY29"/>
<evidence type="ECO:0000256" key="1">
    <source>
        <dbReference type="SAM" id="MobiDB-lite"/>
    </source>
</evidence>
<feature type="region of interest" description="Disordered" evidence="1">
    <location>
        <begin position="268"/>
        <end position="395"/>
    </location>
</feature>
<organism evidence="2">
    <name type="scientific">Saccharomyces cerevisiae</name>
    <name type="common">Baker's yeast</name>
    <dbReference type="NCBI Taxonomy" id="4932"/>
    <lineage>
        <taxon>Eukaryota</taxon>
        <taxon>Fungi</taxon>
        <taxon>Dikarya</taxon>
        <taxon>Ascomycota</taxon>
        <taxon>Saccharomycotina</taxon>
        <taxon>Saccharomycetes</taxon>
        <taxon>Saccharomycetales</taxon>
        <taxon>Saccharomycetaceae</taxon>
        <taxon>Saccharomyces</taxon>
    </lineage>
</organism>
<feature type="region of interest" description="Disordered" evidence="1">
    <location>
        <begin position="175"/>
        <end position="256"/>
    </location>
</feature>
<reference evidence="2" key="2">
    <citation type="submission" date="2012-08" db="EMBL/GenBank/DDBJ databases">
        <authorList>
            <person name="Cotter K.A."/>
            <person name="Callard G.V."/>
        </authorList>
    </citation>
    <scope>NUCLEOTIDE SEQUENCE</scope>
    <source>
        <strain evidence="2">CBS 7957</strain>
        <strain evidence="3">WLP500</strain>
    </source>
</reference>
<accession>K4HY29</accession>
<evidence type="ECO:0000313" key="3">
    <source>
        <dbReference type="EMBL" id="AFU61364.1"/>
    </source>
</evidence>
<name>K4HY29_YEASX</name>
<evidence type="ECO:0000313" key="2">
    <source>
        <dbReference type="EMBL" id="AFU61359.1"/>
    </source>
</evidence>
<gene>
    <name evidence="2" type="primary">RNQ1</name>
</gene>
<feature type="compositionally biased region" description="Low complexity" evidence="1">
    <location>
        <begin position="273"/>
        <end position="343"/>
    </location>
</feature>
<feature type="compositionally biased region" description="Polar residues" evidence="1">
    <location>
        <begin position="348"/>
        <end position="358"/>
    </location>
</feature>
<dbReference type="EMBL" id="JX468319">
    <property type="protein sequence ID" value="AFU61359.1"/>
    <property type="molecule type" value="Genomic_DNA"/>
</dbReference>
<sequence>MDTDKLISEAESHFSQGNHAEAVAKLTSAAQSNPNDEQMSTIESLIQKIAGYVMDNRSGGSDASQDRAAGGGSSFMNTLMADSKGSSQTQLGKLALLATVMTHSSNKGSSNRGFDVGTVMSMLSGSGGGSQSMGASGLAALASQFFKSGNNSQGQGQGQGQGSFTALASLASSFMNSNNNNQQGQNQSSGGSSFGALASMASSFMHSNNNQNSNNSQQGYNQSYQNGNQNSQGYNNQQYQGGNGGYQQQQGQSGGAFSSLASMAQSYLGGGQTQSNQQQYNQQGQNNQQQYQQQGQNYQHQQQGQQQQQGHSSSFSALASMASSYLGNNSNSNSSYGGQQQANEYGRPQQNGQQQSNEYGRPQYGGNQNSNGQHESFNFSGNFSQQNNNGNQNRY</sequence>
<feature type="compositionally biased region" description="Polar residues" evidence="1">
    <location>
        <begin position="365"/>
        <end position="375"/>
    </location>
</feature>
<protein>
    <submittedName>
        <fullName evidence="2">Rnq1p</fullName>
    </submittedName>
</protein>